<sequence length="39" mass="4244">MAVGSVSKAGDQRLILAKEGAEMLLPFLFSETLQRHVSL</sequence>
<reference evidence="1 2" key="1">
    <citation type="submission" date="2006-05" db="EMBL/GenBank/DDBJ databases">
        <authorList>
            <person name="King G."/>
            <person name="Ferriera S."/>
            <person name="Johnson J."/>
            <person name="Kravitz S."/>
            <person name="Beeson K."/>
            <person name="Sutton G."/>
            <person name="Rogers Y.-H."/>
            <person name="Friedman R."/>
            <person name="Frazier M."/>
            <person name="Venter J.C."/>
        </authorList>
    </citation>
    <scope>NUCLEOTIDE SEQUENCE [LARGE SCALE GENOMIC DNA]</scope>
    <source>
        <strain evidence="2">ATCC 25650 / DSM 13394 / JCM 20685 / NBRC 16684 / NCIMB 2208 / IAM 12614 / B1</strain>
    </source>
</reference>
<organism evidence="1 2">
    <name type="scientific">Roseibium aggregatum (strain ATCC 25650 / DSM 13394 / JCM 20685 / NBRC 16684 / NCIMB 2208 / IAM 12614 / B1)</name>
    <name type="common">Stappia aggregata</name>
    <dbReference type="NCBI Taxonomy" id="384765"/>
    <lineage>
        <taxon>Bacteria</taxon>
        <taxon>Pseudomonadati</taxon>
        <taxon>Pseudomonadota</taxon>
        <taxon>Alphaproteobacteria</taxon>
        <taxon>Hyphomicrobiales</taxon>
        <taxon>Stappiaceae</taxon>
        <taxon>Roseibium</taxon>
    </lineage>
</organism>
<gene>
    <name evidence="1" type="ORF">SIAM614_22917</name>
</gene>
<name>A0NMZ0_ROSAI</name>
<accession>A0NMZ0</accession>
<proteinExistence type="predicted"/>
<dbReference type="AlphaFoldDB" id="A0NMZ0"/>
<dbReference type="Proteomes" id="UP000004848">
    <property type="component" value="Unassembled WGS sequence"/>
</dbReference>
<evidence type="ECO:0000313" key="1">
    <source>
        <dbReference type="EMBL" id="EAV45521.1"/>
    </source>
</evidence>
<dbReference type="EMBL" id="AAUW01000002">
    <property type="protein sequence ID" value="EAV45521.1"/>
    <property type="molecule type" value="Genomic_DNA"/>
</dbReference>
<protein>
    <submittedName>
        <fullName evidence="1">Predicted cytoplasmic sugar-binding protein</fullName>
    </submittedName>
</protein>
<evidence type="ECO:0000313" key="2">
    <source>
        <dbReference type="Proteomes" id="UP000004848"/>
    </source>
</evidence>
<comment type="caution">
    <text evidence="1">The sequence shown here is derived from an EMBL/GenBank/DDBJ whole genome shotgun (WGS) entry which is preliminary data.</text>
</comment>